<name>A0AAN6WLQ8_9PEZI</name>
<gene>
    <name evidence="1" type="ORF">QBC35DRAFT_535618</name>
</gene>
<sequence>MVIPMLDNCCDKYLGEEQVDQGDYLCELQGNRLQQPSRGRLTPFRARASNHNFLFYADIQATGDVLSRRRTALPSHYAKPDEPWQAEVARWPSYKAKVVRETRTMISMRQAGSGTSLSGTGSSSHVLVLSCVCETCQHGVWEYRNGNSVSRDCAVRPRTLRLAARQASNYRCAVGSSQKIFSAECPRMEAGRVALTVVFGIGGSGLRSLELMDWNWQSGN</sequence>
<dbReference type="Proteomes" id="UP001302126">
    <property type="component" value="Unassembled WGS sequence"/>
</dbReference>
<reference evidence="1" key="1">
    <citation type="journal article" date="2023" name="Mol. Phylogenet. Evol.">
        <title>Genome-scale phylogeny and comparative genomics of the fungal order Sordariales.</title>
        <authorList>
            <person name="Hensen N."/>
            <person name="Bonometti L."/>
            <person name="Westerberg I."/>
            <person name="Brannstrom I.O."/>
            <person name="Guillou S."/>
            <person name="Cros-Aarteil S."/>
            <person name="Calhoun S."/>
            <person name="Haridas S."/>
            <person name="Kuo A."/>
            <person name="Mondo S."/>
            <person name="Pangilinan J."/>
            <person name="Riley R."/>
            <person name="LaButti K."/>
            <person name="Andreopoulos B."/>
            <person name="Lipzen A."/>
            <person name="Chen C."/>
            <person name="Yan M."/>
            <person name="Daum C."/>
            <person name="Ng V."/>
            <person name="Clum A."/>
            <person name="Steindorff A."/>
            <person name="Ohm R.A."/>
            <person name="Martin F."/>
            <person name="Silar P."/>
            <person name="Natvig D.O."/>
            <person name="Lalanne C."/>
            <person name="Gautier V."/>
            <person name="Ament-Velasquez S.L."/>
            <person name="Kruys A."/>
            <person name="Hutchinson M.I."/>
            <person name="Powell A.J."/>
            <person name="Barry K."/>
            <person name="Miller A.N."/>
            <person name="Grigoriev I.V."/>
            <person name="Debuchy R."/>
            <person name="Gladieux P."/>
            <person name="Hiltunen Thoren M."/>
            <person name="Johannesson H."/>
        </authorList>
    </citation>
    <scope>NUCLEOTIDE SEQUENCE</scope>
    <source>
        <strain evidence="1">PSN309</strain>
    </source>
</reference>
<comment type="caution">
    <text evidence="1">The sequence shown here is derived from an EMBL/GenBank/DDBJ whole genome shotgun (WGS) entry which is preliminary data.</text>
</comment>
<proteinExistence type="predicted"/>
<dbReference type="EMBL" id="MU864537">
    <property type="protein sequence ID" value="KAK4183601.1"/>
    <property type="molecule type" value="Genomic_DNA"/>
</dbReference>
<keyword evidence="2" id="KW-1185">Reference proteome</keyword>
<evidence type="ECO:0000313" key="2">
    <source>
        <dbReference type="Proteomes" id="UP001302126"/>
    </source>
</evidence>
<reference evidence="1" key="2">
    <citation type="submission" date="2023-05" db="EMBL/GenBank/DDBJ databases">
        <authorList>
            <consortium name="Lawrence Berkeley National Laboratory"/>
            <person name="Steindorff A."/>
            <person name="Hensen N."/>
            <person name="Bonometti L."/>
            <person name="Westerberg I."/>
            <person name="Brannstrom I.O."/>
            <person name="Guillou S."/>
            <person name="Cros-Aarteil S."/>
            <person name="Calhoun S."/>
            <person name="Haridas S."/>
            <person name="Kuo A."/>
            <person name="Mondo S."/>
            <person name="Pangilinan J."/>
            <person name="Riley R."/>
            <person name="Labutti K."/>
            <person name="Andreopoulos B."/>
            <person name="Lipzen A."/>
            <person name="Chen C."/>
            <person name="Yanf M."/>
            <person name="Daum C."/>
            <person name="Ng V."/>
            <person name="Clum A."/>
            <person name="Ohm R."/>
            <person name="Martin F."/>
            <person name="Silar P."/>
            <person name="Natvig D."/>
            <person name="Lalanne C."/>
            <person name="Gautier V."/>
            <person name="Ament-Velasquez S.L."/>
            <person name="Kruys A."/>
            <person name="Hutchinson M.I."/>
            <person name="Powell A.J."/>
            <person name="Barry K."/>
            <person name="Miller A.N."/>
            <person name="Grigoriev I.V."/>
            <person name="Debuchy R."/>
            <person name="Gladieux P."/>
            <person name="Thoren M.H."/>
            <person name="Johannesson H."/>
        </authorList>
    </citation>
    <scope>NUCLEOTIDE SEQUENCE</scope>
    <source>
        <strain evidence="1">PSN309</strain>
    </source>
</reference>
<protein>
    <submittedName>
        <fullName evidence="1">Uncharacterized protein</fullName>
    </submittedName>
</protein>
<organism evidence="1 2">
    <name type="scientific">Podospora australis</name>
    <dbReference type="NCBI Taxonomy" id="1536484"/>
    <lineage>
        <taxon>Eukaryota</taxon>
        <taxon>Fungi</taxon>
        <taxon>Dikarya</taxon>
        <taxon>Ascomycota</taxon>
        <taxon>Pezizomycotina</taxon>
        <taxon>Sordariomycetes</taxon>
        <taxon>Sordariomycetidae</taxon>
        <taxon>Sordariales</taxon>
        <taxon>Podosporaceae</taxon>
        <taxon>Podospora</taxon>
    </lineage>
</organism>
<evidence type="ECO:0000313" key="1">
    <source>
        <dbReference type="EMBL" id="KAK4183601.1"/>
    </source>
</evidence>
<dbReference type="AlphaFoldDB" id="A0AAN6WLQ8"/>
<accession>A0AAN6WLQ8</accession>